<dbReference type="Proteomes" id="UP000292685">
    <property type="component" value="Unassembled WGS sequence"/>
</dbReference>
<evidence type="ECO:0000256" key="1">
    <source>
        <dbReference type="SAM" id="MobiDB-lite"/>
    </source>
</evidence>
<evidence type="ECO:0000313" key="2">
    <source>
        <dbReference type="EMBL" id="RZU62241.1"/>
    </source>
</evidence>
<dbReference type="RefSeq" id="WP_130450845.1">
    <property type="nucleotide sequence ID" value="NZ_SHLA01000001.1"/>
</dbReference>
<proteinExistence type="predicted"/>
<sequence>MGIDGMTGQDKFGRGENATDQARQEAAEMKQKLAQEQAAEERRATDSAGQPPGESGDDSNENDGGPKKPQDFRGH</sequence>
<name>A0A4Q8AEJ9_9MICC</name>
<accession>A0A4Q8AEJ9</accession>
<feature type="compositionally biased region" description="Basic and acidic residues" evidence="1">
    <location>
        <begin position="22"/>
        <end position="45"/>
    </location>
</feature>
<dbReference type="EMBL" id="SHLA01000001">
    <property type="protein sequence ID" value="RZU62241.1"/>
    <property type="molecule type" value="Genomic_DNA"/>
</dbReference>
<organism evidence="2 3">
    <name type="scientific">Zhihengliuella halotolerans</name>
    <dbReference type="NCBI Taxonomy" id="370736"/>
    <lineage>
        <taxon>Bacteria</taxon>
        <taxon>Bacillati</taxon>
        <taxon>Actinomycetota</taxon>
        <taxon>Actinomycetes</taxon>
        <taxon>Micrococcales</taxon>
        <taxon>Micrococcaceae</taxon>
        <taxon>Zhihengliuella</taxon>
    </lineage>
</organism>
<evidence type="ECO:0000313" key="3">
    <source>
        <dbReference type="Proteomes" id="UP000292685"/>
    </source>
</evidence>
<gene>
    <name evidence="2" type="ORF">EV380_1834</name>
</gene>
<comment type="caution">
    <text evidence="2">The sequence shown here is derived from an EMBL/GenBank/DDBJ whole genome shotgun (WGS) entry which is preliminary data.</text>
</comment>
<keyword evidence="3" id="KW-1185">Reference proteome</keyword>
<dbReference type="AlphaFoldDB" id="A0A4Q8AEJ9"/>
<feature type="compositionally biased region" description="Basic and acidic residues" evidence="1">
    <location>
        <begin position="64"/>
        <end position="75"/>
    </location>
</feature>
<feature type="region of interest" description="Disordered" evidence="1">
    <location>
        <begin position="1"/>
        <end position="75"/>
    </location>
</feature>
<protein>
    <submittedName>
        <fullName evidence="2">Uncharacterized protein</fullName>
    </submittedName>
</protein>
<reference evidence="2 3" key="1">
    <citation type="submission" date="2019-02" db="EMBL/GenBank/DDBJ databases">
        <title>Sequencing the genomes of 1000 actinobacteria strains.</title>
        <authorList>
            <person name="Klenk H.-P."/>
        </authorList>
    </citation>
    <scope>NUCLEOTIDE SEQUENCE [LARGE SCALE GENOMIC DNA]</scope>
    <source>
        <strain evidence="2 3">DSM 17364</strain>
    </source>
</reference>